<feature type="transmembrane region" description="Helical" evidence="1">
    <location>
        <begin position="295"/>
        <end position="316"/>
    </location>
</feature>
<proteinExistence type="predicted"/>
<evidence type="ECO:0000256" key="1">
    <source>
        <dbReference type="SAM" id="Phobius"/>
    </source>
</evidence>
<feature type="transmembrane region" description="Helical" evidence="1">
    <location>
        <begin position="411"/>
        <end position="436"/>
    </location>
</feature>
<dbReference type="eggNOG" id="ENOG502SVH5">
    <property type="taxonomic scope" value="Eukaryota"/>
</dbReference>
<keyword evidence="1" id="KW-1133">Transmembrane helix</keyword>
<name>I7M262_TETTS</name>
<feature type="transmembrane region" description="Helical" evidence="1">
    <location>
        <begin position="128"/>
        <end position="150"/>
    </location>
</feature>
<dbReference type="Proteomes" id="UP000009168">
    <property type="component" value="Unassembled WGS sequence"/>
</dbReference>
<dbReference type="OMA" id="TEEMIIM"/>
<feature type="transmembrane region" description="Helical" evidence="1">
    <location>
        <begin position="46"/>
        <end position="71"/>
    </location>
</feature>
<evidence type="ECO:0000313" key="3">
    <source>
        <dbReference type="Proteomes" id="UP000009168"/>
    </source>
</evidence>
<dbReference type="EMBL" id="GG662639">
    <property type="protein sequence ID" value="EAR99392.1"/>
    <property type="molecule type" value="Genomic_DNA"/>
</dbReference>
<dbReference type="InParanoid" id="I7M262"/>
<dbReference type="KEGG" id="tet:TTHERM_00133580"/>
<dbReference type="HOGENOM" id="CLU_030474_0_0_1"/>
<reference evidence="3" key="1">
    <citation type="journal article" date="2006" name="PLoS Biol.">
        <title>Macronuclear genome sequence of the ciliate Tetrahymena thermophila, a model eukaryote.</title>
        <authorList>
            <person name="Eisen J.A."/>
            <person name="Coyne R.S."/>
            <person name="Wu M."/>
            <person name="Wu D."/>
            <person name="Thiagarajan M."/>
            <person name="Wortman J.R."/>
            <person name="Badger J.H."/>
            <person name="Ren Q."/>
            <person name="Amedeo P."/>
            <person name="Jones K.M."/>
            <person name="Tallon L.J."/>
            <person name="Delcher A.L."/>
            <person name="Salzberg S.L."/>
            <person name="Silva J.C."/>
            <person name="Haas B.J."/>
            <person name="Majoros W.H."/>
            <person name="Farzad M."/>
            <person name="Carlton J.M."/>
            <person name="Smith R.K. Jr."/>
            <person name="Garg J."/>
            <person name="Pearlman R.E."/>
            <person name="Karrer K.M."/>
            <person name="Sun L."/>
            <person name="Manning G."/>
            <person name="Elde N.C."/>
            <person name="Turkewitz A.P."/>
            <person name="Asai D.J."/>
            <person name="Wilkes D.E."/>
            <person name="Wang Y."/>
            <person name="Cai H."/>
            <person name="Collins K."/>
            <person name="Stewart B.A."/>
            <person name="Lee S.R."/>
            <person name="Wilamowska K."/>
            <person name="Weinberg Z."/>
            <person name="Ruzzo W.L."/>
            <person name="Wloga D."/>
            <person name="Gaertig J."/>
            <person name="Frankel J."/>
            <person name="Tsao C.-C."/>
            <person name="Gorovsky M.A."/>
            <person name="Keeling P.J."/>
            <person name="Waller R.F."/>
            <person name="Patron N.J."/>
            <person name="Cherry J.M."/>
            <person name="Stover N.A."/>
            <person name="Krieger C.J."/>
            <person name="del Toro C."/>
            <person name="Ryder H.F."/>
            <person name="Williamson S.C."/>
            <person name="Barbeau R.A."/>
            <person name="Hamilton E.P."/>
            <person name="Orias E."/>
        </authorList>
    </citation>
    <scope>NUCLEOTIDE SEQUENCE [LARGE SCALE GENOMIC DNA]</scope>
    <source>
        <strain evidence="3">SB210</strain>
    </source>
</reference>
<protein>
    <submittedName>
        <fullName evidence="2">Transmembrane protein, putative</fullName>
    </submittedName>
</protein>
<dbReference type="OrthoDB" id="292082at2759"/>
<accession>I7M262</accession>
<evidence type="ECO:0000313" key="2">
    <source>
        <dbReference type="EMBL" id="EAR99392.1"/>
    </source>
</evidence>
<keyword evidence="1 2" id="KW-0812">Transmembrane</keyword>
<feature type="transmembrane region" description="Helical" evidence="1">
    <location>
        <begin position="92"/>
        <end position="116"/>
    </location>
</feature>
<keyword evidence="1" id="KW-0472">Membrane</keyword>
<dbReference type="GeneID" id="7829258"/>
<dbReference type="AlphaFoldDB" id="I7M262"/>
<feature type="transmembrane region" description="Helical" evidence="1">
    <location>
        <begin position="328"/>
        <end position="346"/>
    </location>
</feature>
<keyword evidence="3" id="KW-1185">Reference proteome</keyword>
<gene>
    <name evidence="2" type="ORF">TTHERM_00133580</name>
</gene>
<sequence>MSQFAYNPNQQSEVLLMPKPSNSGGFDITAQTNNIQQRSFQENLQFFAVFMVEFLLDCFVVFPLYLFKMLFESFRVIKQKYDEDQQKDYKKYLKLAGSYFLDIVLPLSVVGITFKTVQGKLSGTEDVYYIWCENCFVFFLSFILLISYLYNINQKDKPKFTCSFKYLMRQEHLETLGLGVIHNQQLKQLKSAGQFQRGTQKHMTLSQHSFSQDQMEFNDRVAKLAKELNIDLSLFFFDLLDNKLSKSTTQKISKDEIEALKILKNSGIQAKLSARDKILWPIYEKSIDNIQQESAPFLVFAIIICLKVIIPLWYLIGKSKLHIDLMSILNISGFYIYMISILYTTMNNQDLKRRNFIIDMGINKLCDFKYVEDFTEKLDVTCPLSLETWDNSRRIFCQIDQESTTKFELSYIFLGFYYIFIGLICVSIYGEIYIIISPNSVYLHPLMVIHTTADFMMVTIFFFIRIWYSSEFNENFQIQIELINELIGVYDDLIQMYDTYFSEQFQQKVSNPLYKKMVQQIIEKSRFYTSSDQLNPNGQRKERRFRGKVYTQQEDAQLQIEMMKINRESLEKVKNQIIRDEKIFKHKMFGKFDLSFKETVTTVSFGLLTVAPTIFNKLQQIFDPQPVNPPPHIIQSGIFHKHK</sequence>
<feature type="transmembrane region" description="Helical" evidence="1">
    <location>
        <begin position="442"/>
        <end position="468"/>
    </location>
</feature>
<organism evidence="2 3">
    <name type="scientific">Tetrahymena thermophila (strain SB210)</name>
    <dbReference type="NCBI Taxonomy" id="312017"/>
    <lineage>
        <taxon>Eukaryota</taxon>
        <taxon>Sar</taxon>
        <taxon>Alveolata</taxon>
        <taxon>Ciliophora</taxon>
        <taxon>Intramacronucleata</taxon>
        <taxon>Oligohymenophorea</taxon>
        <taxon>Hymenostomatida</taxon>
        <taxon>Tetrahymenina</taxon>
        <taxon>Tetrahymenidae</taxon>
        <taxon>Tetrahymena</taxon>
    </lineage>
</organism>
<dbReference type="RefSeq" id="XP_001019637.1">
    <property type="nucleotide sequence ID" value="XM_001019637.1"/>
</dbReference>